<reference evidence="7 8" key="1">
    <citation type="submission" date="2019-02" db="EMBL/GenBank/DDBJ databases">
        <title>Genome sequencing of the rare red list fungi Dentipellis fragilis.</title>
        <authorList>
            <person name="Buettner E."/>
            <person name="Kellner H."/>
        </authorList>
    </citation>
    <scope>NUCLEOTIDE SEQUENCE [LARGE SCALE GENOMIC DNA]</scope>
    <source>
        <strain evidence="7 8">DSM 105465</strain>
    </source>
</reference>
<dbReference type="GO" id="GO:0006351">
    <property type="term" value="P:DNA-templated transcription"/>
    <property type="evidence" value="ECO:0007669"/>
    <property type="project" value="InterPro"/>
</dbReference>
<dbReference type="Proteomes" id="UP000298327">
    <property type="component" value="Unassembled WGS sequence"/>
</dbReference>
<dbReference type="GO" id="GO:0003677">
    <property type="term" value="F:DNA binding"/>
    <property type="evidence" value="ECO:0007669"/>
    <property type="project" value="InterPro"/>
</dbReference>
<evidence type="ECO:0000256" key="4">
    <source>
        <dbReference type="ARBA" id="ARBA00023163"/>
    </source>
</evidence>
<protein>
    <recommendedName>
        <fullName evidence="6">Zn(2)-C6 fungal-type domain-containing protein</fullName>
    </recommendedName>
</protein>
<dbReference type="PANTHER" id="PTHR47338">
    <property type="entry name" value="ZN(II)2CYS6 TRANSCRIPTION FACTOR (EUROFUNG)-RELATED"/>
    <property type="match status" value="1"/>
</dbReference>
<dbReference type="PANTHER" id="PTHR47338:SF29">
    <property type="entry name" value="ZN(2)-C6 FUNGAL-TYPE DOMAIN-CONTAINING PROTEIN"/>
    <property type="match status" value="1"/>
</dbReference>
<dbReference type="InterPro" id="IPR036864">
    <property type="entry name" value="Zn2-C6_fun-type_DNA-bd_sf"/>
</dbReference>
<gene>
    <name evidence="7" type="ORF">EVG20_g4862</name>
</gene>
<dbReference type="GO" id="GO:0008270">
    <property type="term" value="F:zinc ion binding"/>
    <property type="evidence" value="ECO:0007669"/>
    <property type="project" value="InterPro"/>
</dbReference>
<keyword evidence="3" id="KW-0805">Transcription regulation</keyword>
<dbReference type="OrthoDB" id="2309723at2759"/>
<evidence type="ECO:0000256" key="2">
    <source>
        <dbReference type="ARBA" id="ARBA00022723"/>
    </source>
</evidence>
<dbReference type="InterPro" id="IPR001138">
    <property type="entry name" value="Zn2Cys6_DnaBD"/>
</dbReference>
<dbReference type="GO" id="GO:0000981">
    <property type="term" value="F:DNA-binding transcription factor activity, RNA polymerase II-specific"/>
    <property type="evidence" value="ECO:0007669"/>
    <property type="project" value="InterPro"/>
</dbReference>
<evidence type="ECO:0000256" key="1">
    <source>
        <dbReference type="ARBA" id="ARBA00004123"/>
    </source>
</evidence>
<dbReference type="AlphaFoldDB" id="A0A4Y9YUH8"/>
<dbReference type="Gene3D" id="4.10.240.10">
    <property type="entry name" value="Zn(2)-C6 fungal-type DNA-binding domain"/>
    <property type="match status" value="1"/>
</dbReference>
<comment type="subcellular location">
    <subcellularLocation>
        <location evidence="1">Nucleus</location>
    </subcellularLocation>
</comment>
<evidence type="ECO:0000259" key="6">
    <source>
        <dbReference type="PROSITE" id="PS50048"/>
    </source>
</evidence>
<dbReference type="InterPro" id="IPR007219">
    <property type="entry name" value="XnlR_reg_dom"/>
</dbReference>
<dbReference type="CDD" id="cd00067">
    <property type="entry name" value="GAL4"/>
    <property type="match status" value="1"/>
</dbReference>
<accession>A0A4Y9YUH8</accession>
<dbReference type="PROSITE" id="PS00463">
    <property type="entry name" value="ZN2_CY6_FUNGAL_1"/>
    <property type="match status" value="1"/>
</dbReference>
<keyword evidence="8" id="KW-1185">Reference proteome</keyword>
<comment type="caution">
    <text evidence="7">The sequence shown here is derived from an EMBL/GenBank/DDBJ whole genome shotgun (WGS) entry which is preliminary data.</text>
</comment>
<dbReference type="SUPFAM" id="SSF57701">
    <property type="entry name" value="Zn2/Cys6 DNA-binding domain"/>
    <property type="match status" value="1"/>
</dbReference>
<dbReference type="EMBL" id="SEOQ01000266">
    <property type="protein sequence ID" value="TFY66226.1"/>
    <property type="molecule type" value="Genomic_DNA"/>
</dbReference>
<keyword evidence="5" id="KW-0539">Nucleus</keyword>
<sequence>MDPTSSKSPGSSTSLSRGKACTNCRRRKMRCDGARPVCGQCRRTGRPEECGYTDTQARSRTQVLEENIAALQARIMELENPEIAPTSSGPVLLHEPHSRAHRTGQQSSPVFGLPMSPVAFSPGVTHSSVASSSSTPSVGATNTPFKHREHAQLTMNMFSEPQNAPLTAVFDIADDTPPEVASQLLDHFFAHSAQLGWFMHVGRFRNALLQLPEDDSGRPISALINAVYLFGATIMRHTTGSDLPVDESVFLSRALCKIGTGLAGAPSHQIVQVIQARLLLALYHYTIGMYIEGRHQSDAAASLVMACGLHRIRSAEPFHNPLSFVDIIPLTLAEPRDQVEEGERINGMWTAFAIDRCWAVAFGAPVTISDSDTFGTQIDTPWPLDMEAYERGPVYPNFRSRSTLRNFVAGINTSWPWENHSLLAKLSTAAALFDRATYFASSWVPGATDMNAFYTHFVSLDQRIEDFKSQLFSLENLDGATSEITRTMHSIHLLAAAASIQLHSAFSQQNAGSRNKCFLSAKTVVHANEITKAHEFLMINPLLGIVWAAACQVLIRELVFMRSVPITMAPPLPEREMDARASLDKLLAIMAIFAPDNAFINYQLGRVQQELLGL</sequence>
<dbReference type="GO" id="GO:0005634">
    <property type="term" value="C:nucleus"/>
    <property type="evidence" value="ECO:0007669"/>
    <property type="project" value="UniProtKB-SubCell"/>
</dbReference>
<feature type="domain" description="Zn(2)-C6 fungal-type" evidence="6">
    <location>
        <begin position="20"/>
        <end position="52"/>
    </location>
</feature>
<organism evidence="7 8">
    <name type="scientific">Dentipellis fragilis</name>
    <dbReference type="NCBI Taxonomy" id="205917"/>
    <lineage>
        <taxon>Eukaryota</taxon>
        <taxon>Fungi</taxon>
        <taxon>Dikarya</taxon>
        <taxon>Basidiomycota</taxon>
        <taxon>Agaricomycotina</taxon>
        <taxon>Agaricomycetes</taxon>
        <taxon>Russulales</taxon>
        <taxon>Hericiaceae</taxon>
        <taxon>Dentipellis</taxon>
    </lineage>
</organism>
<evidence type="ECO:0000313" key="8">
    <source>
        <dbReference type="Proteomes" id="UP000298327"/>
    </source>
</evidence>
<evidence type="ECO:0000313" key="7">
    <source>
        <dbReference type="EMBL" id="TFY66226.1"/>
    </source>
</evidence>
<dbReference type="Pfam" id="PF00172">
    <property type="entry name" value="Zn_clus"/>
    <property type="match status" value="1"/>
</dbReference>
<dbReference type="Pfam" id="PF04082">
    <property type="entry name" value="Fungal_trans"/>
    <property type="match status" value="1"/>
</dbReference>
<keyword evidence="2" id="KW-0479">Metal-binding</keyword>
<keyword evidence="4" id="KW-0804">Transcription</keyword>
<dbReference type="InterPro" id="IPR050815">
    <property type="entry name" value="TF_fung"/>
</dbReference>
<name>A0A4Y9YUH8_9AGAM</name>
<evidence type="ECO:0000256" key="5">
    <source>
        <dbReference type="ARBA" id="ARBA00023242"/>
    </source>
</evidence>
<dbReference type="PROSITE" id="PS50048">
    <property type="entry name" value="ZN2_CY6_FUNGAL_2"/>
    <property type="match status" value="1"/>
</dbReference>
<dbReference type="SMART" id="SM00066">
    <property type="entry name" value="GAL4"/>
    <property type="match status" value="1"/>
</dbReference>
<evidence type="ECO:0000256" key="3">
    <source>
        <dbReference type="ARBA" id="ARBA00023015"/>
    </source>
</evidence>
<proteinExistence type="predicted"/>
<dbReference type="CDD" id="cd12148">
    <property type="entry name" value="fungal_TF_MHR"/>
    <property type="match status" value="1"/>
</dbReference>
<dbReference type="STRING" id="205917.A0A4Y9YUH8"/>